<dbReference type="EMBL" id="AMQN01039392">
    <property type="status" value="NOT_ANNOTATED_CDS"/>
    <property type="molecule type" value="Genomic_DNA"/>
</dbReference>
<reference evidence="1" key="3">
    <citation type="submission" date="2015-06" db="UniProtKB">
        <authorList>
            <consortium name="EnsemblMetazoa"/>
        </authorList>
    </citation>
    <scope>IDENTIFICATION</scope>
</reference>
<evidence type="ECO:0000313" key="2">
    <source>
        <dbReference type="Proteomes" id="UP000014760"/>
    </source>
</evidence>
<keyword evidence="2" id="KW-1185">Reference proteome</keyword>
<dbReference type="AlphaFoldDB" id="X2AC79"/>
<reference evidence="2" key="1">
    <citation type="submission" date="2012-12" db="EMBL/GenBank/DDBJ databases">
        <authorList>
            <person name="Hellsten U."/>
            <person name="Grimwood J."/>
            <person name="Chapman J.A."/>
            <person name="Shapiro H."/>
            <person name="Aerts A."/>
            <person name="Otillar R.P."/>
            <person name="Terry A.Y."/>
            <person name="Boore J.L."/>
            <person name="Simakov O."/>
            <person name="Marletaz F."/>
            <person name="Cho S.-J."/>
            <person name="Edsinger-Gonzales E."/>
            <person name="Havlak P."/>
            <person name="Kuo D.-H."/>
            <person name="Larsson T."/>
            <person name="Lv J."/>
            <person name="Arendt D."/>
            <person name="Savage R."/>
            <person name="Osoegawa K."/>
            <person name="de Jong P."/>
            <person name="Lindberg D.R."/>
            <person name="Seaver E.C."/>
            <person name="Weisblat D.A."/>
            <person name="Putnam N.H."/>
            <person name="Grigoriev I.V."/>
            <person name="Rokhsar D.S."/>
        </authorList>
    </citation>
    <scope>NUCLEOTIDE SEQUENCE</scope>
    <source>
        <strain evidence="2">I ESC-2004</strain>
    </source>
</reference>
<dbReference type="Proteomes" id="UP000014760">
    <property type="component" value="Unassembled WGS sequence"/>
</dbReference>
<dbReference type="HOGENOM" id="CLU_1582538_0_0_1"/>
<protein>
    <submittedName>
        <fullName evidence="1">Uncharacterized protein</fullName>
    </submittedName>
</protein>
<sequence length="189" mass="21878">DFQRTPSDCICVWSTKKHIAISVEHSILRVRFRRDLFNGILYLGYDMVVSAVPSTNCSYKLLAVDSEVFVEMDQTFRDQPLLDREARTVAKDVDYLFPRMVYVSMYDFQSGIQPQIKTSFTHPKTFGQRVHEIASISQEAISEYWRSEVRREQRTGEQAHPSLSDSNYLEGTDSLHYLLETQAAPHPCF</sequence>
<dbReference type="EnsemblMetazoa" id="CapteT209383">
    <property type="protein sequence ID" value="CapteP209383"/>
    <property type="gene ID" value="CapteG209383"/>
</dbReference>
<proteinExistence type="predicted"/>
<reference evidence="2" key="2">
    <citation type="journal article" date="2013" name="Nature">
        <title>Insights into bilaterian evolution from three spiralian genomes.</title>
        <authorList>
            <person name="Simakov O."/>
            <person name="Marletaz F."/>
            <person name="Cho S.J."/>
            <person name="Edsinger-Gonzales E."/>
            <person name="Havlak P."/>
            <person name="Hellsten U."/>
            <person name="Kuo D.H."/>
            <person name="Larsson T."/>
            <person name="Lv J."/>
            <person name="Arendt D."/>
            <person name="Savage R."/>
            <person name="Osoegawa K."/>
            <person name="de Jong P."/>
            <person name="Grimwood J."/>
            <person name="Chapman J.A."/>
            <person name="Shapiro H."/>
            <person name="Aerts A."/>
            <person name="Otillar R.P."/>
            <person name="Terry A.Y."/>
            <person name="Boore J.L."/>
            <person name="Grigoriev I.V."/>
            <person name="Lindberg D.R."/>
            <person name="Seaver E.C."/>
            <person name="Weisblat D.A."/>
            <person name="Putnam N.H."/>
            <person name="Rokhsar D.S."/>
        </authorList>
    </citation>
    <scope>NUCLEOTIDE SEQUENCE</scope>
    <source>
        <strain evidence="2">I ESC-2004</strain>
    </source>
</reference>
<organism evidence="1 2">
    <name type="scientific">Capitella teleta</name>
    <name type="common">Polychaete worm</name>
    <dbReference type="NCBI Taxonomy" id="283909"/>
    <lineage>
        <taxon>Eukaryota</taxon>
        <taxon>Metazoa</taxon>
        <taxon>Spiralia</taxon>
        <taxon>Lophotrochozoa</taxon>
        <taxon>Annelida</taxon>
        <taxon>Polychaeta</taxon>
        <taxon>Sedentaria</taxon>
        <taxon>Scolecida</taxon>
        <taxon>Capitellidae</taxon>
        <taxon>Capitella</taxon>
    </lineage>
</organism>
<accession>X2AC79</accession>
<evidence type="ECO:0000313" key="1">
    <source>
        <dbReference type="EnsemblMetazoa" id="CapteP209383"/>
    </source>
</evidence>
<name>X2AC79_CAPTE</name>